<evidence type="ECO:0000313" key="5">
    <source>
        <dbReference type="EMBL" id="MBF6354164.1"/>
    </source>
</evidence>
<evidence type="ECO:0000313" key="6">
    <source>
        <dbReference type="Proteomes" id="UP000707731"/>
    </source>
</evidence>
<gene>
    <name evidence="5" type="ORF">IU449_06350</name>
</gene>
<evidence type="ECO:0000256" key="2">
    <source>
        <dbReference type="ARBA" id="ARBA00023136"/>
    </source>
</evidence>
<feature type="compositionally biased region" description="Low complexity" evidence="4">
    <location>
        <begin position="105"/>
        <end position="120"/>
    </location>
</feature>
<keyword evidence="2" id="KW-0472">Membrane</keyword>
<comment type="caution">
    <text evidence="5">The sequence shown here is derived from an EMBL/GenBank/DDBJ whole genome shotgun (WGS) entry which is preliminary data.</text>
</comment>
<protein>
    <recommendedName>
        <fullName evidence="7">Mce-associated membrane protein</fullName>
    </recommendedName>
</protein>
<feature type="region of interest" description="Disordered" evidence="4">
    <location>
        <begin position="95"/>
        <end position="249"/>
    </location>
</feature>
<dbReference type="PANTHER" id="PTHR37042">
    <property type="entry name" value="OUTER MEMBRANE PROTEIN RV1973"/>
    <property type="match status" value="1"/>
</dbReference>
<keyword evidence="3" id="KW-0175">Coiled coil</keyword>
<name>A0ABS0DB96_9NOCA</name>
<evidence type="ECO:0008006" key="7">
    <source>
        <dbReference type="Google" id="ProtNLM"/>
    </source>
</evidence>
<accession>A0ABS0DB96</accession>
<sequence length="410" mass="41334">MTQLTDSDNRAGPGSPGATDHGGRVDTPPDRSLDPTADRAAARPPNGRGPSPGPNDAPACGGAPAILDELRLAAEEAEAEAVAAEAVAAAALARARATRLRRRATTAAGPGAAVEAPEALRPGADTIASSGADRGPATAPVPTPAPASVPVATGVGPEDAAEPEDSAPPADRASATTADLGSGDIGSGDIGTGDIGTGAADHGTAVPTDAVQSNSASVGHADERSAEDDSTAERSEHESTVASSVRSRRAPSARALVSAVAVAVIAVSGTVSGLLVHHHQQTVQANQRETEFAEAARQGVVALTSLDFRRAEQDVQRVLEHSTGAFRDDFESRSQDFTSVIQQSQVATAGTVNSAAVESMAEDSAVVLVAATSQVTNAAGAQEEPRVWRLSVTVTRAGDTIKMSKVEFVP</sequence>
<feature type="compositionally biased region" description="Low complexity" evidence="4">
    <location>
        <begin position="167"/>
        <end position="182"/>
    </location>
</feature>
<feature type="compositionally biased region" description="Basic and acidic residues" evidence="4">
    <location>
        <begin position="21"/>
        <end position="41"/>
    </location>
</feature>
<feature type="region of interest" description="Disordered" evidence="4">
    <location>
        <begin position="1"/>
        <end position="63"/>
    </location>
</feature>
<dbReference type="Proteomes" id="UP000707731">
    <property type="component" value="Unassembled WGS sequence"/>
</dbReference>
<feature type="compositionally biased region" description="Low complexity" evidence="4">
    <location>
        <begin position="148"/>
        <end position="158"/>
    </location>
</feature>
<reference evidence="5 6" key="1">
    <citation type="submission" date="2020-10" db="EMBL/GenBank/DDBJ databases">
        <title>Identification of Nocardia species via Next-generation sequencing and recognition of intraspecies genetic diversity.</title>
        <authorList>
            <person name="Li P."/>
            <person name="Li P."/>
            <person name="Lu B."/>
        </authorList>
    </citation>
    <scope>NUCLEOTIDE SEQUENCE [LARGE SCALE GENOMIC DNA]</scope>
    <source>
        <strain evidence="5 6">BJ06-0143</strain>
    </source>
</reference>
<evidence type="ECO:0000256" key="1">
    <source>
        <dbReference type="ARBA" id="ARBA00004370"/>
    </source>
</evidence>
<evidence type="ECO:0000256" key="4">
    <source>
        <dbReference type="SAM" id="MobiDB-lite"/>
    </source>
</evidence>
<dbReference type="EMBL" id="JADLQN010000001">
    <property type="protein sequence ID" value="MBF6354164.1"/>
    <property type="molecule type" value="Genomic_DNA"/>
</dbReference>
<evidence type="ECO:0000256" key="3">
    <source>
        <dbReference type="SAM" id="Coils"/>
    </source>
</evidence>
<proteinExistence type="predicted"/>
<feature type="coiled-coil region" evidence="3">
    <location>
        <begin position="67"/>
        <end position="94"/>
    </location>
</feature>
<comment type="subcellular location">
    <subcellularLocation>
        <location evidence="1">Membrane</location>
    </subcellularLocation>
</comment>
<keyword evidence="6" id="KW-1185">Reference proteome</keyword>
<dbReference type="RefSeq" id="WP_195000965.1">
    <property type="nucleotide sequence ID" value="NZ_JADLQN010000001.1"/>
</dbReference>
<organism evidence="5 6">
    <name type="scientific">Nocardia higoensis</name>
    <dbReference type="NCBI Taxonomy" id="228599"/>
    <lineage>
        <taxon>Bacteria</taxon>
        <taxon>Bacillati</taxon>
        <taxon>Actinomycetota</taxon>
        <taxon>Actinomycetes</taxon>
        <taxon>Mycobacteriales</taxon>
        <taxon>Nocardiaceae</taxon>
        <taxon>Nocardia</taxon>
    </lineage>
</organism>
<feature type="compositionally biased region" description="Gly residues" evidence="4">
    <location>
        <begin position="183"/>
        <end position="196"/>
    </location>
</feature>
<dbReference type="PANTHER" id="PTHR37042:SF4">
    <property type="entry name" value="OUTER MEMBRANE PROTEIN RV1973"/>
    <property type="match status" value="1"/>
</dbReference>